<evidence type="ECO:0000313" key="7">
    <source>
        <dbReference type="EMBL" id="NUW39039.1"/>
    </source>
</evidence>
<dbReference type="GO" id="GO:0016887">
    <property type="term" value="F:ATP hydrolysis activity"/>
    <property type="evidence" value="ECO:0007669"/>
    <property type="project" value="InterPro"/>
</dbReference>
<dbReference type="Pfam" id="PF00005">
    <property type="entry name" value="ABC_tran"/>
    <property type="match status" value="1"/>
</dbReference>
<protein>
    <submittedName>
        <fullName evidence="7">ABC transporter ATP-binding protein</fullName>
    </submittedName>
</protein>
<dbReference type="SMART" id="SM00382">
    <property type="entry name" value="AAA"/>
    <property type="match status" value="1"/>
</dbReference>
<dbReference type="PROSITE" id="PS50893">
    <property type="entry name" value="ABC_TRANSPORTER_2"/>
    <property type="match status" value="1"/>
</dbReference>
<proteinExistence type="inferred from homology"/>
<feature type="region of interest" description="Disordered" evidence="5">
    <location>
        <begin position="1"/>
        <end position="26"/>
    </location>
</feature>
<organism evidence="7 8">
    <name type="scientific">Nonomuraea rhodomycinica</name>
    <dbReference type="NCBI Taxonomy" id="1712872"/>
    <lineage>
        <taxon>Bacteria</taxon>
        <taxon>Bacillati</taxon>
        <taxon>Actinomycetota</taxon>
        <taxon>Actinomycetes</taxon>
        <taxon>Streptosporangiales</taxon>
        <taxon>Streptosporangiaceae</taxon>
        <taxon>Nonomuraea</taxon>
    </lineage>
</organism>
<dbReference type="InterPro" id="IPR003593">
    <property type="entry name" value="AAA+_ATPase"/>
</dbReference>
<dbReference type="PANTHER" id="PTHR43776">
    <property type="entry name" value="TRANSPORT ATP-BINDING PROTEIN"/>
    <property type="match status" value="1"/>
</dbReference>
<dbReference type="InterPro" id="IPR013563">
    <property type="entry name" value="Oligopep_ABC_C"/>
</dbReference>
<dbReference type="Gene3D" id="3.40.50.300">
    <property type="entry name" value="P-loop containing nucleotide triphosphate hydrolases"/>
    <property type="match status" value="1"/>
</dbReference>
<keyword evidence="4 7" id="KW-0067">ATP-binding</keyword>
<dbReference type="GO" id="GO:0005524">
    <property type="term" value="F:ATP binding"/>
    <property type="evidence" value="ECO:0007669"/>
    <property type="project" value="UniProtKB-KW"/>
</dbReference>
<feature type="compositionally biased region" description="Low complexity" evidence="5">
    <location>
        <begin position="12"/>
        <end position="26"/>
    </location>
</feature>
<dbReference type="PROSITE" id="PS00211">
    <property type="entry name" value="ABC_TRANSPORTER_1"/>
    <property type="match status" value="1"/>
</dbReference>
<keyword evidence="2" id="KW-0813">Transport</keyword>
<keyword evidence="8" id="KW-1185">Reference proteome</keyword>
<comment type="caution">
    <text evidence="7">The sequence shown here is derived from an EMBL/GenBank/DDBJ whole genome shotgun (WGS) entry which is preliminary data.</text>
</comment>
<dbReference type="GO" id="GO:0055085">
    <property type="term" value="P:transmembrane transport"/>
    <property type="evidence" value="ECO:0007669"/>
    <property type="project" value="UniProtKB-ARBA"/>
</dbReference>
<sequence>MPSHAGTPAADPARITAGAPATAGAADPVREPLIEVRDLTRVYRRPRTSLTRPGEAVHALKGVSLTVHRGERFGIVGESGSGKSTLLRLICALDRPTSGSVAFAGREVAGLPERSLRFLRRSLQIVFQDPMSSLDPRMRVRDLVAEPLVALGEPVGGRVAELLDAVGLPASAAGRYPHQFSGGQRQRIAIARALAPRPEVLVADEPVSALDVSVRGQILNLLADLADELGLTLVFVSHDLAVVRHLCESVAVVHDGLIVESGPVDDVWEAPGHPYTRALLAAVPTLEGLL</sequence>
<dbReference type="AlphaFoldDB" id="A0A7Y6ILC6"/>
<dbReference type="RefSeq" id="WP_175598638.1">
    <property type="nucleotide sequence ID" value="NZ_JABWGO010000001.1"/>
</dbReference>
<evidence type="ECO:0000256" key="4">
    <source>
        <dbReference type="ARBA" id="ARBA00022840"/>
    </source>
</evidence>
<feature type="domain" description="ABC transporter" evidence="6">
    <location>
        <begin position="34"/>
        <end position="280"/>
    </location>
</feature>
<dbReference type="InterPro" id="IPR003439">
    <property type="entry name" value="ABC_transporter-like_ATP-bd"/>
</dbReference>
<dbReference type="CDD" id="cd03257">
    <property type="entry name" value="ABC_NikE_OppD_transporters"/>
    <property type="match status" value="1"/>
</dbReference>
<evidence type="ECO:0000313" key="8">
    <source>
        <dbReference type="Proteomes" id="UP000546126"/>
    </source>
</evidence>
<evidence type="ECO:0000256" key="5">
    <source>
        <dbReference type="SAM" id="MobiDB-lite"/>
    </source>
</evidence>
<evidence type="ECO:0000259" key="6">
    <source>
        <dbReference type="PROSITE" id="PS50893"/>
    </source>
</evidence>
<dbReference type="InterPro" id="IPR027417">
    <property type="entry name" value="P-loop_NTPase"/>
</dbReference>
<accession>A0A7Y6ILC6</accession>
<dbReference type="InterPro" id="IPR050319">
    <property type="entry name" value="ABC_transp_ATP-bind"/>
</dbReference>
<dbReference type="SUPFAM" id="SSF52540">
    <property type="entry name" value="P-loop containing nucleoside triphosphate hydrolases"/>
    <property type="match status" value="1"/>
</dbReference>
<evidence type="ECO:0000256" key="3">
    <source>
        <dbReference type="ARBA" id="ARBA00022741"/>
    </source>
</evidence>
<dbReference type="InterPro" id="IPR017871">
    <property type="entry name" value="ABC_transporter-like_CS"/>
</dbReference>
<evidence type="ECO:0000256" key="1">
    <source>
        <dbReference type="ARBA" id="ARBA00005417"/>
    </source>
</evidence>
<gene>
    <name evidence="7" type="ORF">HT134_02700</name>
</gene>
<name>A0A7Y6ILC6_9ACTN</name>
<dbReference type="PANTHER" id="PTHR43776:SF7">
    <property type="entry name" value="D,D-DIPEPTIDE TRANSPORT ATP-BINDING PROTEIN DDPF-RELATED"/>
    <property type="match status" value="1"/>
</dbReference>
<keyword evidence="3" id="KW-0547">Nucleotide-binding</keyword>
<dbReference type="Proteomes" id="UP000546126">
    <property type="component" value="Unassembled WGS sequence"/>
</dbReference>
<comment type="similarity">
    <text evidence="1">Belongs to the ABC transporter superfamily.</text>
</comment>
<dbReference type="GO" id="GO:0015833">
    <property type="term" value="P:peptide transport"/>
    <property type="evidence" value="ECO:0007669"/>
    <property type="project" value="InterPro"/>
</dbReference>
<reference evidence="7 8" key="1">
    <citation type="submission" date="2020-06" db="EMBL/GenBank/DDBJ databases">
        <authorList>
            <person name="Chanama M."/>
        </authorList>
    </citation>
    <scope>NUCLEOTIDE SEQUENCE [LARGE SCALE GENOMIC DNA]</scope>
    <source>
        <strain evidence="7 8">TBRC6557</strain>
    </source>
</reference>
<dbReference type="Pfam" id="PF08352">
    <property type="entry name" value="oligo_HPY"/>
    <property type="match status" value="1"/>
</dbReference>
<dbReference type="EMBL" id="JABWGO010000001">
    <property type="protein sequence ID" value="NUW39039.1"/>
    <property type="molecule type" value="Genomic_DNA"/>
</dbReference>
<evidence type="ECO:0000256" key="2">
    <source>
        <dbReference type="ARBA" id="ARBA00022448"/>
    </source>
</evidence>